<dbReference type="STRING" id="326475.AWB66_05639"/>
<dbReference type="CDD" id="cd02968">
    <property type="entry name" value="SCO"/>
    <property type="match status" value="1"/>
</dbReference>
<dbReference type="Proteomes" id="UP000054717">
    <property type="component" value="Unassembled WGS sequence"/>
</dbReference>
<evidence type="ECO:0000313" key="4">
    <source>
        <dbReference type="EMBL" id="SAL77512.1"/>
    </source>
</evidence>
<dbReference type="SUPFAM" id="SSF52833">
    <property type="entry name" value="Thioredoxin-like"/>
    <property type="match status" value="1"/>
</dbReference>
<dbReference type="InterPro" id="IPR036249">
    <property type="entry name" value="Thioredoxin-like_sf"/>
</dbReference>
<dbReference type="RefSeq" id="WP_087633363.1">
    <property type="nucleotide sequence ID" value="NZ_FCNZ02000035.1"/>
</dbReference>
<dbReference type="EMBL" id="FCNZ02000035">
    <property type="protein sequence ID" value="SAL77512.1"/>
    <property type="molecule type" value="Genomic_DNA"/>
</dbReference>
<dbReference type="PANTHER" id="PTHR12151">
    <property type="entry name" value="ELECTRON TRANSPORT PROTIN SCO1/SENC FAMILY MEMBER"/>
    <property type="match status" value="1"/>
</dbReference>
<accession>A0A158K8R9</accession>
<proteinExistence type="inferred from homology"/>
<dbReference type="Pfam" id="PF02630">
    <property type="entry name" value="SCO1-SenC"/>
    <property type="match status" value="1"/>
</dbReference>
<name>A0A158K8R9_9BURK</name>
<dbReference type="FunFam" id="3.40.30.10:FF:000013">
    <property type="entry name" value="Blast:Protein SCO1 homolog, mitochondrial"/>
    <property type="match status" value="1"/>
</dbReference>
<dbReference type="InterPro" id="IPR003782">
    <property type="entry name" value="SCO1/SenC"/>
</dbReference>
<sequence>MLGLLHLWRKGPGVHLFVAAALLGVVFTACSRTGEPWRLANISGHLPDLALSLVDDGGRAVTAQTFEGRAALVYFGYTHCPDVCPETLTRLMQVLQQIGPDVSRAQIVFITVDPARDTPAALHAYVRAFDARHAVGLTGSDRAIESLAKRYRVAYQREKRDVNGEYEVTHSSAVYIFDTQGHARLLATDNDSIDAIAHDLRRLIDSPKS</sequence>
<feature type="disulfide bond" description="Redox-active" evidence="3">
    <location>
        <begin position="80"/>
        <end position="84"/>
    </location>
</feature>
<evidence type="ECO:0000256" key="3">
    <source>
        <dbReference type="PIRSR" id="PIRSR603782-2"/>
    </source>
</evidence>
<evidence type="ECO:0000256" key="2">
    <source>
        <dbReference type="PIRSR" id="PIRSR603782-1"/>
    </source>
</evidence>
<dbReference type="AlphaFoldDB" id="A0A158K8R9"/>
<comment type="caution">
    <text evidence="4">The sequence shown here is derived from an EMBL/GenBank/DDBJ whole genome shotgun (WGS) entry which is preliminary data.</text>
</comment>
<dbReference type="Gene3D" id="3.40.30.10">
    <property type="entry name" value="Glutaredoxin"/>
    <property type="match status" value="1"/>
</dbReference>
<keyword evidence="3" id="KW-1015">Disulfide bond</keyword>
<gene>
    <name evidence="4" type="ORF">AWB66_05639</name>
</gene>
<comment type="similarity">
    <text evidence="1">Belongs to the SCO1/2 family.</text>
</comment>
<feature type="binding site" evidence="2">
    <location>
        <position position="170"/>
    </location>
    <ligand>
        <name>Cu cation</name>
        <dbReference type="ChEBI" id="CHEBI:23378"/>
    </ligand>
</feature>
<keyword evidence="2" id="KW-0186">Copper</keyword>
<dbReference type="PANTHER" id="PTHR12151:SF25">
    <property type="entry name" value="LINALOOL DEHYDRATASE_ISOMERASE DOMAIN-CONTAINING PROTEIN"/>
    <property type="match status" value="1"/>
</dbReference>
<feature type="binding site" evidence="2">
    <location>
        <position position="84"/>
    </location>
    <ligand>
        <name>Cu cation</name>
        <dbReference type="ChEBI" id="CHEBI:23378"/>
    </ligand>
</feature>
<evidence type="ECO:0000313" key="5">
    <source>
        <dbReference type="Proteomes" id="UP000054717"/>
    </source>
</evidence>
<reference evidence="4" key="1">
    <citation type="submission" date="2016-01" db="EMBL/GenBank/DDBJ databases">
        <authorList>
            <person name="Peeters Charlotte."/>
        </authorList>
    </citation>
    <scope>NUCLEOTIDE SEQUENCE</scope>
    <source>
        <strain evidence="4">LMG 22936</strain>
    </source>
</reference>
<feature type="binding site" evidence="2">
    <location>
        <position position="80"/>
    </location>
    <ligand>
        <name>Cu cation</name>
        <dbReference type="ChEBI" id="CHEBI:23378"/>
    </ligand>
</feature>
<keyword evidence="5" id="KW-1185">Reference proteome</keyword>
<dbReference type="GO" id="GO:0046872">
    <property type="term" value="F:metal ion binding"/>
    <property type="evidence" value="ECO:0007669"/>
    <property type="project" value="UniProtKB-KW"/>
</dbReference>
<protein>
    <submittedName>
        <fullName evidence="4">SCO1/SenC family protein</fullName>
    </submittedName>
</protein>
<keyword evidence="2" id="KW-0479">Metal-binding</keyword>
<organism evidence="4 5">
    <name type="scientific">Caballeronia telluris</name>
    <dbReference type="NCBI Taxonomy" id="326475"/>
    <lineage>
        <taxon>Bacteria</taxon>
        <taxon>Pseudomonadati</taxon>
        <taxon>Pseudomonadota</taxon>
        <taxon>Betaproteobacteria</taxon>
        <taxon>Burkholderiales</taxon>
        <taxon>Burkholderiaceae</taxon>
        <taxon>Caballeronia</taxon>
    </lineage>
</organism>
<evidence type="ECO:0000256" key="1">
    <source>
        <dbReference type="ARBA" id="ARBA00010996"/>
    </source>
</evidence>